<proteinExistence type="predicted"/>
<keyword evidence="2" id="KW-1185">Reference proteome</keyword>
<gene>
    <name evidence="1" type="ORF">N6G96_07285</name>
</gene>
<dbReference type="EMBL" id="CP104778">
    <property type="protein sequence ID" value="WPC21092.1"/>
    <property type="molecule type" value="Genomic_DNA"/>
</dbReference>
<name>A0ABZ0Q4N9_9LACO</name>
<evidence type="ECO:0008006" key="3">
    <source>
        <dbReference type="Google" id="ProtNLM"/>
    </source>
</evidence>
<organism evidence="1 2">
    <name type="scientific">Pediococcus inopinatus</name>
    <dbReference type="NCBI Taxonomy" id="114090"/>
    <lineage>
        <taxon>Bacteria</taxon>
        <taxon>Bacillati</taxon>
        <taxon>Bacillota</taxon>
        <taxon>Bacilli</taxon>
        <taxon>Lactobacillales</taxon>
        <taxon>Lactobacillaceae</taxon>
        <taxon>Pediococcus</taxon>
    </lineage>
</organism>
<reference evidence="2" key="1">
    <citation type="submission" date="2024-06" db="EMBL/GenBank/DDBJ databases">
        <authorList>
            <person name="Chang H.C."/>
            <person name="Mun S.Y."/>
        </authorList>
    </citation>
    <scope>NUCLEOTIDE SEQUENCE [LARGE SCALE GENOMIC DNA]</scope>
    <source>
        <strain evidence="2">KT1</strain>
    </source>
</reference>
<sequence length="158" mass="19008">MRTQEQILANYTKITRVEELLSDLEKYDTVNDHWYEEVGEDVNGKFLKYDSELHDGHGNLFDQNRIHQIRMQRKTLLEIRKMIGFNEYHPHEQRDRIVSLFGIYRRFGESYEKIAELTNRKVSYFRSAYFKQSDYSSSVLFTKENLVVLNEKLKLAFI</sequence>
<dbReference type="Proteomes" id="UP001302696">
    <property type="component" value="Chromosome"/>
</dbReference>
<evidence type="ECO:0000313" key="1">
    <source>
        <dbReference type="EMBL" id="WPC21092.1"/>
    </source>
</evidence>
<protein>
    <recommendedName>
        <fullName evidence="3">Transcriptional regulator</fullName>
    </recommendedName>
</protein>
<dbReference type="RefSeq" id="WP_323708995.1">
    <property type="nucleotide sequence ID" value="NZ_CP104778.1"/>
</dbReference>
<accession>A0ABZ0Q4N9</accession>
<evidence type="ECO:0000313" key="2">
    <source>
        <dbReference type="Proteomes" id="UP001302696"/>
    </source>
</evidence>